<evidence type="ECO:0000256" key="11">
    <source>
        <dbReference type="ARBA" id="ARBA00047639"/>
    </source>
</evidence>
<dbReference type="OrthoDB" id="1906957at2759"/>
<dbReference type="Pfam" id="PF13393">
    <property type="entry name" value="tRNA-synt_His"/>
    <property type="match status" value="1"/>
</dbReference>
<keyword evidence="4" id="KW-0963">Cytoplasm</keyword>
<evidence type="ECO:0000256" key="4">
    <source>
        <dbReference type="ARBA" id="ARBA00022490"/>
    </source>
</evidence>
<dbReference type="PIRSF" id="PIRSF001549">
    <property type="entry name" value="His-tRNA_synth"/>
    <property type="match status" value="1"/>
</dbReference>
<dbReference type="PROSITE" id="PS50862">
    <property type="entry name" value="AA_TRNA_LIGASE_II"/>
    <property type="match status" value="1"/>
</dbReference>
<dbReference type="CDD" id="cd00773">
    <property type="entry name" value="HisRS-like_core"/>
    <property type="match status" value="1"/>
</dbReference>
<comment type="similarity">
    <text evidence="2">Belongs to the class-II aminoacyl-tRNA synthetase family.</text>
</comment>
<feature type="binding site" evidence="14">
    <location>
        <position position="340"/>
    </location>
    <ligand>
        <name>L-histidine</name>
        <dbReference type="ChEBI" id="CHEBI:57595"/>
    </ligand>
</feature>
<evidence type="ECO:0000256" key="10">
    <source>
        <dbReference type="ARBA" id="ARBA00030619"/>
    </source>
</evidence>
<evidence type="ECO:0000256" key="6">
    <source>
        <dbReference type="ARBA" id="ARBA00022741"/>
    </source>
</evidence>
<dbReference type="Gene3D" id="3.30.930.10">
    <property type="entry name" value="Bira Bifunctional Protein, Domain 2"/>
    <property type="match status" value="1"/>
</dbReference>
<dbReference type="SUPFAM" id="SSF52954">
    <property type="entry name" value="Class II aaRS ABD-related"/>
    <property type="match status" value="1"/>
</dbReference>
<feature type="domain" description="Aminoacyl-transfer RNA synthetases class-II family profile" evidence="16">
    <location>
        <begin position="75"/>
        <end position="440"/>
    </location>
</feature>
<dbReference type="EC" id="6.1.1.21" evidence="3"/>
<feature type="binding site" evidence="14">
    <location>
        <position position="172"/>
    </location>
    <ligand>
        <name>L-histidine</name>
        <dbReference type="ChEBI" id="CHEBI:57595"/>
    </ligand>
</feature>
<reference evidence="17" key="1">
    <citation type="journal article" date="2020" name="Stud. Mycol.">
        <title>101 Dothideomycetes genomes: a test case for predicting lifestyles and emergence of pathogens.</title>
        <authorList>
            <person name="Haridas S."/>
            <person name="Albert R."/>
            <person name="Binder M."/>
            <person name="Bloem J."/>
            <person name="Labutti K."/>
            <person name="Salamov A."/>
            <person name="Andreopoulos B."/>
            <person name="Baker S."/>
            <person name="Barry K."/>
            <person name="Bills G."/>
            <person name="Bluhm B."/>
            <person name="Cannon C."/>
            <person name="Castanera R."/>
            <person name="Culley D."/>
            <person name="Daum C."/>
            <person name="Ezra D."/>
            <person name="Gonzalez J."/>
            <person name="Henrissat B."/>
            <person name="Kuo A."/>
            <person name="Liang C."/>
            <person name="Lipzen A."/>
            <person name="Lutzoni F."/>
            <person name="Magnuson J."/>
            <person name="Mondo S."/>
            <person name="Nolan M."/>
            <person name="Ohm R."/>
            <person name="Pangilinan J."/>
            <person name="Park H.-J."/>
            <person name="Ramirez L."/>
            <person name="Alfaro M."/>
            <person name="Sun H."/>
            <person name="Tritt A."/>
            <person name="Yoshinaga Y."/>
            <person name="Zwiers L.-H."/>
            <person name="Turgeon B."/>
            <person name="Goodwin S."/>
            <person name="Spatafora J."/>
            <person name="Crous P."/>
            <person name="Grigoriev I."/>
        </authorList>
    </citation>
    <scope>NUCLEOTIDE SEQUENCE</scope>
    <source>
        <strain evidence="17">CBS 119925</strain>
    </source>
</reference>
<comment type="subcellular location">
    <subcellularLocation>
        <location evidence="1">Cytoplasm</location>
    </subcellularLocation>
</comment>
<dbReference type="GO" id="GO:0005829">
    <property type="term" value="C:cytosol"/>
    <property type="evidence" value="ECO:0007669"/>
    <property type="project" value="TreeGrafter"/>
</dbReference>
<evidence type="ECO:0000256" key="8">
    <source>
        <dbReference type="ARBA" id="ARBA00022917"/>
    </source>
</evidence>
<feature type="binding site" evidence="14">
    <location>
        <position position="188"/>
    </location>
    <ligand>
        <name>L-histidine</name>
        <dbReference type="ChEBI" id="CHEBI:57595"/>
    </ligand>
</feature>
<feature type="binding site" evidence="14">
    <location>
        <begin position="144"/>
        <end position="146"/>
    </location>
    <ligand>
        <name>L-histidine</name>
        <dbReference type="ChEBI" id="CHEBI:57595"/>
    </ligand>
</feature>
<comment type="function">
    <text evidence="12">Catalyzes the aminoacylation of histidyl-tRNA in both the cytoplasm and the mitochondrion.</text>
</comment>
<dbReference type="PANTHER" id="PTHR11476">
    <property type="entry name" value="HISTIDYL-TRNA SYNTHETASE"/>
    <property type="match status" value="1"/>
</dbReference>
<dbReference type="InterPro" id="IPR004154">
    <property type="entry name" value="Anticodon-bd"/>
</dbReference>
<dbReference type="InterPro" id="IPR015807">
    <property type="entry name" value="His-tRNA-ligase"/>
</dbReference>
<dbReference type="FunFam" id="3.40.50.800:FF:000015">
    <property type="entry name" value="Histidyl-tRNA synthetase, mitochondrial"/>
    <property type="match status" value="1"/>
</dbReference>
<evidence type="ECO:0000256" key="2">
    <source>
        <dbReference type="ARBA" id="ARBA00008226"/>
    </source>
</evidence>
<feature type="coiled-coil region" evidence="15">
    <location>
        <begin position="513"/>
        <end position="540"/>
    </location>
</feature>
<sequence>MQALFRHPSLPLRATRLFSSHITTARTRPTFAPQLPSPHRLYSDNRGVVQTLDDEMGKDKDDKKGGNFNLKVPKGTRDWDGDDSALRDSIFSKATEVFKRHGAINLDTPVFELREILAGKYGEDSKLIYDLADQGGELCSLRYDLTVPLARYLAMNPSIQTFRRYQIAKVYRRDQPAMTKGRMREFYQCDIDIAGTYDPMIPDAEILRIVNEVFEGLGWEKYTIKINHRKILDGIFKVAGVPEPLIRSISSAVDKLDKLPWEEVKKEMIEKGLEEKVADTIGEYVKYKGQGDVLELIKNDEKLYACEDIKAGVQDMELLFTYLKAFDSMDRISFDLSLARGLDYYTGVIYEVVTEGSAPPKNAAKGSEAAVGVGSVAAGGRYDGLVGMFSGKPIPCVGISFGVDRIISVVKSQKKVKAKAKDIDVFVMAMGGKGFDGMLPERMQVARKLWDAGLKTEFSYKVKPKFQAQFKAADTAKIPLAVILGEDEHKEGKVKIKKLGNRDENDPEKDGVMVRYEDMVEEIKKRLKDLADDMGGLKIN</sequence>
<evidence type="ECO:0000313" key="17">
    <source>
        <dbReference type="EMBL" id="KAF2744830.1"/>
    </source>
</evidence>
<accession>A0A6A6V5P3</accession>
<dbReference type="CDD" id="cd00859">
    <property type="entry name" value="HisRS_anticodon"/>
    <property type="match status" value="1"/>
</dbReference>
<evidence type="ECO:0000256" key="5">
    <source>
        <dbReference type="ARBA" id="ARBA00022598"/>
    </source>
</evidence>
<dbReference type="GO" id="GO:0005739">
    <property type="term" value="C:mitochondrion"/>
    <property type="evidence" value="ECO:0007669"/>
    <property type="project" value="TreeGrafter"/>
</dbReference>
<evidence type="ECO:0000256" key="15">
    <source>
        <dbReference type="SAM" id="Coils"/>
    </source>
</evidence>
<dbReference type="GO" id="GO:0004821">
    <property type="term" value="F:histidine-tRNA ligase activity"/>
    <property type="evidence" value="ECO:0007669"/>
    <property type="project" value="UniProtKB-EC"/>
</dbReference>
<dbReference type="FunFam" id="3.30.930.10:FF:000021">
    <property type="entry name" value="Probable histidine--tRNA ligase, mitochondrial"/>
    <property type="match status" value="1"/>
</dbReference>
<dbReference type="PANTHER" id="PTHR11476:SF7">
    <property type="entry name" value="HISTIDINE--TRNA LIGASE"/>
    <property type="match status" value="1"/>
</dbReference>
<keyword evidence="5" id="KW-0436">Ligase</keyword>
<feature type="binding site" evidence="14">
    <location>
        <position position="192"/>
    </location>
    <ligand>
        <name>L-histidine</name>
        <dbReference type="ChEBI" id="CHEBI:57595"/>
    </ligand>
</feature>
<dbReference type="InterPro" id="IPR006195">
    <property type="entry name" value="aa-tRNA-synth_II"/>
</dbReference>
<dbReference type="InterPro" id="IPR004516">
    <property type="entry name" value="HisRS/HisZ"/>
</dbReference>
<evidence type="ECO:0000256" key="1">
    <source>
        <dbReference type="ARBA" id="ARBA00004496"/>
    </source>
</evidence>
<evidence type="ECO:0000256" key="13">
    <source>
        <dbReference type="ARBA" id="ARBA00067413"/>
    </source>
</evidence>
<keyword evidence="15" id="KW-0175">Coiled coil</keyword>
<organism evidence="17 18">
    <name type="scientific">Sporormia fimetaria CBS 119925</name>
    <dbReference type="NCBI Taxonomy" id="1340428"/>
    <lineage>
        <taxon>Eukaryota</taxon>
        <taxon>Fungi</taxon>
        <taxon>Dikarya</taxon>
        <taxon>Ascomycota</taxon>
        <taxon>Pezizomycotina</taxon>
        <taxon>Dothideomycetes</taxon>
        <taxon>Pleosporomycetidae</taxon>
        <taxon>Pleosporales</taxon>
        <taxon>Sporormiaceae</taxon>
        <taxon>Sporormia</taxon>
    </lineage>
</organism>
<protein>
    <recommendedName>
        <fullName evidence="13">Histidine--tRNA ligase, mitochondrial</fullName>
        <ecNumber evidence="3">6.1.1.21</ecNumber>
    </recommendedName>
    <alternativeName>
        <fullName evidence="10">Histidyl-tRNA synthetase</fullName>
    </alternativeName>
</protein>
<keyword evidence="6" id="KW-0547">Nucleotide-binding</keyword>
<keyword evidence="7" id="KW-0067">ATP-binding</keyword>
<comment type="catalytic activity">
    <reaction evidence="11">
        <text>tRNA(His) + L-histidine + ATP = L-histidyl-tRNA(His) + AMP + diphosphate + H(+)</text>
        <dbReference type="Rhea" id="RHEA:17313"/>
        <dbReference type="Rhea" id="RHEA-COMP:9665"/>
        <dbReference type="Rhea" id="RHEA-COMP:9689"/>
        <dbReference type="ChEBI" id="CHEBI:15378"/>
        <dbReference type="ChEBI" id="CHEBI:30616"/>
        <dbReference type="ChEBI" id="CHEBI:33019"/>
        <dbReference type="ChEBI" id="CHEBI:57595"/>
        <dbReference type="ChEBI" id="CHEBI:78442"/>
        <dbReference type="ChEBI" id="CHEBI:78527"/>
        <dbReference type="ChEBI" id="CHEBI:456215"/>
        <dbReference type="EC" id="6.1.1.21"/>
    </reaction>
</comment>
<name>A0A6A6V5P3_9PLEO</name>
<gene>
    <name evidence="17" type="ORF">M011DRAFT_470136</name>
</gene>
<keyword evidence="9 17" id="KW-0030">Aminoacyl-tRNA synthetase</keyword>
<dbReference type="AlphaFoldDB" id="A0A6A6V5P3"/>
<dbReference type="Pfam" id="PF03129">
    <property type="entry name" value="HGTP_anticodon"/>
    <property type="match status" value="1"/>
</dbReference>
<dbReference type="InterPro" id="IPR036621">
    <property type="entry name" value="Anticodon-bd_dom_sf"/>
</dbReference>
<keyword evidence="18" id="KW-1185">Reference proteome</keyword>
<evidence type="ECO:0000256" key="7">
    <source>
        <dbReference type="ARBA" id="ARBA00022840"/>
    </source>
</evidence>
<dbReference type="GO" id="GO:0032543">
    <property type="term" value="P:mitochondrial translation"/>
    <property type="evidence" value="ECO:0007669"/>
    <property type="project" value="TreeGrafter"/>
</dbReference>
<dbReference type="GO" id="GO:0006427">
    <property type="term" value="P:histidyl-tRNA aminoacylation"/>
    <property type="evidence" value="ECO:0007669"/>
    <property type="project" value="InterPro"/>
</dbReference>
<evidence type="ECO:0000256" key="12">
    <source>
        <dbReference type="ARBA" id="ARBA00058343"/>
    </source>
</evidence>
<dbReference type="NCBIfam" id="TIGR00442">
    <property type="entry name" value="hisS"/>
    <property type="match status" value="1"/>
</dbReference>
<dbReference type="Proteomes" id="UP000799440">
    <property type="component" value="Unassembled WGS sequence"/>
</dbReference>
<dbReference type="Gene3D" id="3.40.50.800">
    <property type="entry name" value="Anticodon-binding domain"/>
    <property type="match status" value="1"/>
</dbReference>
<feature type="binding site" evidence="14">
    <location>
        <begin position="344"/>
        <end position="345"/>
    </location>
    <ligand>
        <name>L-histidine</name>
        <dbReference type="ChEBI" id="CHEBI:57595"/>
    </ligand>
</feature>
<dbReference type="SUPFAM" id="SSF55681">
    <property type="entry name" value="Class II aaRS and biotin synthetases"/>
    <property type="match status" value="1"/>
</dbReference>
<proteinExistence type="inferred from homology"/>
<evidence type="ECO:0000256" key="14">
    <source>
        <dbReference type="PIRSR" id="PIRSR001549-1"/>
    </source>
</evidence>
<dbReference type="GO" id="GO:0003723">
    <property type="term" value="F:RNA binding"/>
    <property type="evidence" value="ECO:0007669"/>
    <property type="project" value="TreeGrafter"/>
</dbReference>
<dbReference type="HAMAP" id="MF_00127">
    <property type="entry name" value="His_tRNA_synth"/>
    <property type="match status" value="1"/>
</dbReference>
<dbReference type="InterPro" id="IPR041715">
    <property type="entry name" value="HisRS-like_core"/>
</dbReference>
<evidence type="ECO:0000313" key="18">
    <source>
        <dbReference type="Proteomes" id="UP000799440"/>
    </source>
</evidence>
<evidence type="ECO:0000259" key="16">
    <source>
        <dbReference type="PROSITE" id="PS50862"/>
    </source>
</evidence>
<dbReference type="InterPro" id="IPR033656">
    <property type="entry name" value="HisRS_anticodon"/>
</dbReference>
<dbReference type="EMBL" id="MU006586">
    <property type="protein sequence ID" value="KAF2744830.1"/>
    <property type="molecule type" value="Genomic_DNA"/>
</dbReference>
<keyword evidence="8" id="KW-0648">Protein biosynthesis</keyword>
<dbReference type="InterPro" id="IPR045864">
    <property type="entry name" value="aa-tRNA-synth_II/BPL/LPL"/>
</dbReference>
<dbReference type="GO" id="GO:0005524">
    <property type="term" value="F:ATP binding"/>
    <property type="evidence" value="ECO:0007669"/>
    <property type="project" value="UniProtKB-KW"/>
</dbReference>
<evidence type="ECO:0000256" key="9">
    <source>
        <dbReference type="ARBA" id="ARBA00023146"/>
    </source>
</evidence>
<evidence type="ECO:0000256" key="3">
    <source>
        <dbReference type="ARBA" id="ARBA00012815"/>
    </source>
</evidence>